<dbReference type="InterPro" id="IPR000014">
    <property type="entry name" value="PAS"/>
</dbReference>
<dbReference type="SMART" id="SM00283">
    <property type="entry name" value="MA"/>
    <property type="match status" value="1"/>
</dbReference>
<dbReference type="PROSITE" id="PS50112">
    <property type="entry name" value="PAS"/>
    <property type="match status" value="1"/>
</dbReference>
<evidence type="ECO:0000256" key="3">
    <source>
        <dbReference type="ARBA" id="ARBA00029447"/>
    </source>
</evidence>
<dbReference type="SUPFAM" id="SSF55785">
    <property type="entry name" value="PYP-like sensor domain (PAS domain)"/>
    <property type="match status" value="1"/>
</dbReference>
<dbReference type="Gene3D" id="1.10.287.950">
    <property type="entry name" value="Methyl-accepting chemotaxis protein"/>
    <property type="match status" value="1"/>
</dbReference>
<dbReference type="InterPro" id="IPR001610">
    <property type="entry name" value="PAC"/>
</dbReference>
<sequence length="513" mass="56186">MRKHQPLIDQEVEVPSGAELVSTTDKRGVIQYANPEFCSIAGYTAEELVGKNHNFVRHPDMPKAAFADLWAHLKQGKAWRGAVKNRCKDGRYYWVDAFVTPIYEQGELIGYQSVRRNLGQSERQKAEVLYAKINVGFHPGRFAAFQFDSRIKLLLLLVLSAAVCTGSYLVHPLISCLFPILVLAVFYGELVTKVQFNQHLKQLYDSVSRYVYCSDPSNASEFHLRMEQGRVRTILGRASDSGKGLLFAVNHLESSAQTINEGARQQNLALESIAAAVEEMVATINEVATSSVRTSDQVERANLLCQKLKSSIGQNSTQISELASEVKKSSSSAEVVEHKVQQIHEVMLEIQGIAEQTNLLALNAAIEAARAGENGRGFAVVADEVRALSQRTHQATEVIQSTMDDVMASFNLMSRSMHKGESAANKSVTLTGETVTRIDELSDVMMVVKDAAIQIATAAEEQSAASAEINRCITGIKDSSEDNLEQAKDVSSMAVSIQSRAEKLAGLGLSFEA</sequence>
<dbReference type="Pfam" id="PF00015">
    <property type="entry name" value="MCPsignal"/>
    <property type="match status" value="1"/>
</dbReference>
<feature type="domain" description="Methyl-accepting transducer" evidence="6">
    <location>
        <begin position="241"/>
        <end position="477"/>
    </location>
</feature>
<dbReference type="InterPro" id="IPR004089">
    <property type="entry name" value="MCPsignal_dom"/>
</dbReference>
<evidence type="ECO:0000256" key="4">
    <source>
        <dbReference type="PROSITE-ProRule" id="PRU00284"/>
    </source>
</evidence>
<dbReference type="SMART" id="SM00086">
    <property type="entry name" value="PAC"/>
    <property type="match status" value="1"/>
</dbReference>
<feature type="domain" description="PAS" evidence="7">
    <location>
        <begin position="25"/>
        <end position="60"/>
    </location>
</feature>
<reference evidence="9" key="1">
    <citation type="journal article" date="2019" name="Int. J. Syst. Evol. Microbiol.">
        <title>The Global Catalogue of Microorganisms (GCM) 10K type strain sequencing project: providing services to taxonomists for standard genome sequencing and annotation.</title>
        <authorList>
            <consortium name="The Broad Institute Genomics Platform"/>
            <consortium name="The Broad Institute Genome Sequencing Center for Infectious Disease"/>
            <person name="Wu L."/>
            <person name="Ma J."/>
        </authorList>
    </citation>
    <scope>NUCLEOTIDE SEQUENCE [LARGE SCALE GENOMIC DNA]</scope>
    <source>
        <strain evidence="9">CGMCC 1.10992</strain>
    </source>
</reference>
<evidence type="ECO:0000259" key="7">
    <source>
        <dbReference type="PROSITE" id="PS50112"/>
    </source>
</evidence>
<dbReference type="PANTHER" id="PTHR32089:SF52">
    <property type="entry name" value="CHEMOTAXIS SIGNAL TRANSDUCTION SYSTEM METHYL ACCEPTING SENSORY TRANSDUCER WITH PAS SENSORY DOMAIN"/>
    <property type="match status" value="1"/>
</dbReference>
<comment type="caution">
    <text evidence="8">The sequence shown here is derived from an EMBL/GenBank/DDBJ whole genome shotgun (WGS) entry which is preliminary data.</text>
</comment>
<dbReference type="Gene3D" id="3.30.450.20">
    <property type="entry name" value="PAS domain"/>
    <property type="match status" value="1"/>
</dbReference>
<protein>
    <submittedName>
        <fullName evidence="8">Methyl-accepting chemotaxis protein</fullName>
    </submittedName>
</protein>
<dbReference type="RefSeq" id="WP_345339378.1">
    <property type="nucleotide sequence ID" value="NZ_BAABLI010000008.1"/>
</dbReference>
<evidence type="ECO:0000256" key="5">
    <source>
        <dbReference type="SAM" id="Phobius"/>
    </source>
</evidence>
<comment type="similarity">
    <text evidence="3">Belongs to the methyl-accepting chemotaxis (MCP) protein family.</text>
</comment>
<dbReference type="PRINTS" id="PR00260">
    <property type="entry name" value="CHEMTRNSDUCR"/>
</dbReference>
<organism evidence="8 9">
    <name type="scientific">Corallincola platygyrae</name>
    <dbReference type="NCBI Taxonomy" id="1193278"/>
    <lineage>
        <taxon>Bacteria</taxon>
        <taxon>Pseudomonadati</taxon>
        <taxon>Pseudomonadota</taxon>
        <taxon>Gammaproteobacteria</taxon>
        <taxon>Alteromonadales</taxon>
        <taxon>Psychromonadaceae</taxon>
        <taxon>Corallincola</taxon>
    </lineage>
</organism>
<evidence type="ECO:0000313" key="9">
    <source>
        <dbReference type="Proteomes" id="UP001597380"/>
    </source>
</evidence>
<keyword evidence="5" id="KW-0812">Transmembrane</keyword>
<evidence type="ECO:0000256" key="2">
    <source>
        <dbReference type="ARBA" id="ARBA00023224"/>
    </source>
</evidence>
<dbReference type="Proteomes" id="UP001597380">
    <property type="component" value="Unassembled WGS sequence"/>
</dbReference>
<evidence type="ECO:0000313" key="8">
    <source>
        <dbReference type="EMBL" id="MFD2096245.1"/>
    </source>
</evidence>
<keyword evidence="9" id="KW-1185">Reference proteome</keyword>
<keyword evidence="5" id="KW-0472">Membrane</keyword>
<dbReference type="InterPro" id="IPR013655">
    <property type="entry name" value="PAS_fold_3"/>
</dbReference>
<evidence type="ECO:0000256" key="1">
    <source>
        <dbReference type="ARBA" id="ARBA00004370"/>
    </source>
</evidence>
<dbReference type="EMBL" id="JBHUHT010000012">
    <property type="protein sequence ID" value="MFD2096245.1"/>
    <property type="molecule type" value="Genomic_DNA"/>
</dbReference>
<accession>A0ABW4XMI1</accession>
<evidence type="ECO:0000259" key="6">
    <source>
        <dbReference type="PROSITE" id="PS50111"/>
    </source>
</evidence>
<dbReference type="InterPro" id="IPR035965">
    <property type="entry name" value="PAS-like_dom_sf"/>
</dbReference>
<dbReference type="CDD" id="cd00130">
    <property type="entry name" value="PAS"/>
    <property type="match status" value="1"/>
</dbReference>
<dbReference type="InterPro" id="IPR004090">
    <property type="entry name" value="Chemotax_Me-accpt_rcpt"/>
</dbReference>
<feature type="transmembrane region" description="Helical" evidence="5">
    <location>
        <begin position="154"/>
        <end position="187"/>
    </location>
</feature>
<keyword evidence="5" id="KW-1133">Transmembrane helix</keyword>
<gene>
    <name evidence="8" type="ORF">ACFSJ3_09650</name>
</gene>
<name>A0ABW4XMI1_9GAMM</name>
<keyword evidence="2 4" id="KW-0807">Transducer</keyword>
<dbReference type="NCBIfam" id="TIGR00229">
    <property type="entry name" value="sensory_box"/>
    <property type="match status" value="1"/>
</dbReference>
<comment type="subcellular location">
    <subcellularLocation>
        <location evidence="1">Membrane</location>
    </subcellularLocation>
</comment>
<proteinExistence type="inferred from homology"/>
<dbReference type="PROSITE" id="PS50111">
    <property type="entry name" value="CHEMOTAXIS_TRANSDUC_2"/>
    <property type="match status" value="1"/>
</dbReference>
<dbReference type="PANTHER" id="PTHR32089">
    <property type="entry name" value="METHYL-ACCEPTING CHEMOTAXIS PROTEIN MCPB"/>
    <property type="match status" value="1"/>
</dbReference>
<dbReference type="Pfam" id="PF08447">
    <property type="entry name" value="PAS_3"/>
    <property type="match status" value="1"/>
</dbReference>
<dbReference type="SUPFAM" id="SSF58104">
    <property type="entry name" value="Methyl-accepting chemotaxis protein (MCP) signaling domain"/>
    <property type="match status" value="1"/>
</dbReference>